<feature type="region of interest" description="Disordered" evidence="1">
    <location>
        <begin position="41"/>
        <end position="74"/>
    </location>
</feature>
<feature type="compositionally biased region" description="Low complexity" evidence="1">
    <location>
        <begin position="46"/>
        <end position="59"/>
    </location>
</feature>
<dbReference type="AlphaFoldDB" id="A0A7R9L629"/>
<evidence type="ECO:0000313" key="2">
    <source>
        <dbReference type="EMBL" id="CAD7635759.1"/>
    </source>
</evidence>
<gene>
    <name evidence="2" type="ORF">OSB1V03_LOCUS16150</name>
</gene>
<dbReference type="EMBL" id="CAJPIZ010017626">
    <property type="protein sequence ID" value="CAG2116189.1"/>
    <property type="molecule type" value="Genomic_DNA"/>
</dbReference>
<evidence type="ECO:0000256" key="1">
    <source>
        <dbReference type="SAM" id="MobiDB-lite"/>
    </source>
</evidence>
<evidence type="ECO:0000313" key="3">
    <source>
        <dbReference type="Proteomes" id="UP000759131"/>
    </source>
</evidence>
<proteinExistence type="predicted"/>
<keyword evidence="3" id="KW-1185">Reference proteome</keyword>
<accession>A0A7R9L629</accession>
<protein>
    <submittedName>
        <fullName evidence="2">Uncharacterized protein</fullName>
    </submittedName>
</protein>
<feature type="compositionally biased region" description="Polar residues" evidence="1">
    <location>
        <begin position="143"/>
        <end position="158"/>
    </location>
</feature>
<feature type="region of interest" description="Disordered" evidence="1">
    <location>
        <begin position="203"/>
        <end position="230"/>
    </location>
</feature>
<dbReference type="Proteomes" id="UP000759131">
    <property type="component" value="Unassembled WGS sequence"/>
</dbReference>
<feature type="non-terminal residue" evidence="2">
    <location>
        <position position="1"/>
    </location>
</feature>
<reference evidence="2" key="1">
    <citation type="submission" date="2020-11" db="EMBL/GenBank/DDBJ databases">
        <authorList>
            <person name="Tran Van P."/>
        </authorList>
    </citation>
    <scope>NUCLEOTIDE SEQUENCE</scope>
</reference>
<feature type="compositionally biased region" description="Low complexity" evidence="1">
    <location>
        <begin position="207"/>
        <end position="217"/>
    </location>
</feature>
<sequence>SPTISSRTRASSVDNDCVITTTVTEASEVNHLNKTKNLRIRKTKVSSSEPPFSPNNNGSSDEDLTVKDSSGVQWPNRSRLRTATAVKNQKITKQKNMSFIKDTNNDKIANRLVERPKKGRDRDQSKTSSTQRSTRRSRDHNIVMTTTGINLNTSDSSSESLHMEIVGLDLSNDLPNNYSNDASTASTTSPIITSSLLVKRKTRIGLNNNNTDQSDNNTTKRRRVVKENHR</sequence>
<dbReference type="EMBL" id="OC872201">
    <property type="protein sequence ID" value="CAD7635759.1"/>
    <property type="molecule type" value="Genomic_DNA"/>
</dbReference>
<feature type="compositionally biased region" description="Basic and acidic residues" evidence="1">
    <location>
        <begin position="103"/>
        <end position="125"/>
    </location>
</feature>
<name>A0A7R9L629_9ACAR</name>
<organism evidence="2">
    <name type="scientific">Medioppia subpectinata</name>
    <dbReference type="NCBI Taxonomy" id="1979941"/>
    <lineage>
        <taxon>Eukaryota</taxon>
        <taxon>Metazoa</taxon>
        <taxon>Ecdysozoa</taxon>
        <taxon>Arthropoda</taxon>
        <taxon>Chelicerata</taxon>
        <taxon>Arachnida</taxon>
        <taxon>Acari</taxon>
        <taxon>Acariformes</taxon>
        <taxon>Sarcoptiformes</taxon>
        <taxon>Oribatida</taxon>
        <taxon>Brachypylina</taxon>
        <taxon>Oppioidea</taxon>
        <taxon>Oppiidae</taxon>
        <taxon>Medioppia</taxon>
    </lineage>
</organism>
<feature type="region of interest" description="Disordered" evidence="1">
    <location>
        <begin position="90"/>
        <end position="158"/>
    </location>
</feature>